<feature type="compositionally biased region" description="Basic and acidic residues" evidence="1">
    <location>
        <begin position="358"/>
        <end position="373"/>
    </location>
</feature>
<feature type="compositionally biased region" description="Basic residues" evidence="1">
    <location>
        <begin position="243"/>
        <end position="253"/>
    </location>
</feature>
<reference evidence="2 3" key="2">
    <citation type="submission" date="2017-02" db="EMBL/GenBank/DDBJ databases">
        <title>A genome survey and senescence transcriptome analysis in Lentinula edodes.</title>
        <authorList>
            <person name="Sakamoto Y."/>
            <person name="Nakade K."/>
            <person name="Sato S."/>
            <person name="Yoshida Y."/>
            <person name="Miyazaki K."/>
            <person name="Natsume S."/>
            <person name="Konno N."/>
        </authorList>
    </citation>
    <scope>NUCLEOTIDE SEQUENCE [LARGE SCALE GENOMIC DNA]</scope>
    <source>
        <strain evidence="2 3">NBRC 111202</strain>
    </source>
</reference>
<feature type="region of interest" description="Disordered" evidence="1">
    <location>
        <begin position="386"/>
        <end position="407"/>
    </location>
</feature>
<protein>
    <submittedName>
        <fullName evidence="2">Protein</fullName>
    </submittedName>
</protein>
<feature type="compositionally biased region" description="Polar residues" evidence="1">
    <location>
        <begin position="328"/>
        <end position="347"/>
    </location>
</feature>
<sequence length="549" mass="58518">MGTTQSYLSPEALVTAAVVAVGGGGGKKGKGKKKPNTTSGTSTPITEGIKTPENISILPFPAVVPGQFDDGAPDSSAGSGAEGKPKAKKGKKKKAGKAADAQAKSSAAPDTAVEESVVSPAAAAALADSNSSHVTNSSTKLSTKSKKKKQQAPSQVKPSASFSKSTASLASLATDTDGEWTRVTHRADKIHTSSIAGGTSDVGQATSITTGSSSPVDTRTEEEEDGEDEEEDVLGGSSERHPLAKRLLPKPRKTGVEDMLARSDYPSYSRVMRVQPGDKPAAGFSWGDYEDVVGGDGPSGEPDADGAEADREDDGWGVVKRGGRPKNKVSTSFEQTVPTSRTATAPETMNKRQRQNAARREAEKSAKADSERERIAALARHQRELDSARMEAQYGKSGGKKTTSGGMKAVIDEKGKLDPVSQVPSYNDKDFVPPHPEKSRRYAFLLDNRFTGLELTYIFGLNSRIWGKYIVWNPTASIINRESYQRVGVDEPDPGVRTAPVISPELIRVRPTGFLSSSGLIDGEGVKYRLTEKRHQRDLRVPARCHKEK</sequence>
<feature type="compositionally biased region" description="Basic and acidic residues" evidence="1">
    <location>
        <begin position="179"/>
        <end position="191"/>
    </location>
</feature>
<gene>
    <name evidence="2" type="ORF">LENED_011495</name>
</gene>
<accession>A0A1Q3EQ89</accession>
<comment type="caution">
    <text evidence="2">The sequence shown here is derived from an EMBL/GenBank/DDBJ whole genome shotgun (WGS) entry which is preliminary data.</text>
</comment>
<feature type="compositionally biased region" description="Basic residues" evidence="1">
    <location>
        <begin position="86"/>
        <end position="96"/>
    </location>
</feature>
<evidence type="ECO:0000313" key="2">
    <source>
        <dbReference type="EMBL" id="GAW09345.1"/>
    </source>
</evidence>
<feature type="compositionally biased region" description="Polar residues" evidence="1">
    <location>
        <begin position="192"/>
        <end position="217"/>
    </location>
</feature>
<feature type="region of interest" description="Disordered" evidence="1">
    <location>
        <begin position="21"/>
        <end position="259"/>
    </location>
</feature>
<name>A0A1Q3EQ89_LENED</name>
<feature type="compositionally biased region" description="Low complexity" evidence="1">
    <location>
        <begin position="98"/>
        <end position="142"/>
    </location>
</feature>
<feature type="compositionally biased region" description="Low complexity" evidence="1">
    <location>
        <begin position="151"/>
        <end position="174"/>
    </location>
</feature>
<feature type="region of interest" description="Disordered" evidence="1">
    <location>
        <begin position="271"/>
        <end position="373"/>
    </location>
</feature>
<proteinExistence type="predicted"/>
<keyword evidence="3" id="KW-1185">Reference proteome</keyword>
<reference evidence="2 3" key="1">
    <citation type="submission" date="2016-08" db="EMBL/GenBank/DDBJ databases">
        <authorList>
            <consortium name="Lentinula edodes genome sequencing consortium"/>
            <person name="Sakamoto Y."/>
            <person name="Nakade K."/>
            <person name="Sato S."/>
            <person name="Yoshida Y."/>
            <person name="Miyazaki K."/>
            <person name="Natsume S."/>
            <person name="Konno N."/>
        </authorList>
    </citation>
    <scope>NUCLEOTIDE SEQUENCE [LARGE SCALE GENOMIC DNA]</scope>
    <source>
        <strain evidence="2 3">NBRC 111202</strain>
    </source>
</reference>
<evidence type="ECO:0000313" key="3">
    <source>
        <dbReference type="Proteomes" id="UP000188533"/>
    </source>
</evidence>
<evidence type="ECO:0000256" key="1">
    <source>
        <dbReference type="SAM" id="MobiDB-lite"/>
    </source>
</evidence>
<feature type="compositionally biased region" description="Acidic residues" evidence="1">
    <location>
        <begin position="302"/>
        <end position="315"/>
    </location>
</feature>
<dbReference type="EMBL" id="BDGU01001072">
    <property type="protein sequence ID" value="GAW09345.1"/>
    <property type="molecule type" value="Genomic_DNA"/>
</dbReference>
<dbReference type="Proteomes" id="UP000188533">
    <property type="component" value="Unassembled WGS sequence"/>
</dbReference>
<dbReference type="AlphaFoldDB" id="A0A1Q3EQ89"/>
<feature type="compositionally biased region" description="Polar residues" evidence="1">
    <location>
        <begin position="36"/>
        <end position="45"/>
    </location>
</feature>
<feature type="compositionally biased region" description="Acidic residues" evidence="1">
    <location>
        <begin position="220"/>
        <end position="233"/>
    </location>
</feature>
<organism evidence="2 3">
    <name type="scientific">Lentinula edodes</name>
    <name type="common">Shiitake mushroom</name>
    <name type="synonym">Lentinus edodes</name>
    <dbReference type="NCBI Taxonomy" id="5353"/>
    <lineage>
        <taxon>Eukaryota</taxon>
        <taxon>Fungi</taxon>
        <taxon>Dikarya</taxon>
        <taxon>Basidiomycota</taxon>
        <taxon>Agaricomycotina</taxon>
        <taxon>Agaricomycetes</taxon>
        <taxon>Agaricomycetidae</taxon>
        <taxon>Agaricales</taxon>
        <taxon>Marasmiineae</taxon>
        <taxon>Omphalotaceae</taxon>
        <taxon>Lentinula</taxon>
    </lineage>
</organism>